<name>A0A9P6IT95_MORAP</name>
<keyword evidence="7" id="KW-1185">Reference proteome</keyword>
<evidence type="ECO:0000313" key="6">
    <source>
        <dbReference type="EMBL" id="KAF9946377.1"/>
    </source>
</evidence>
<feature type="region of interest" description="Disordered" evidence="3">
    <location>
        <begin position="161"/>
        <end position="199"/>
    </location>
</feature>
<feature type="domain" description="Cyclin-like" evidence="4">
    <location>
        <begin position="370"/>
        <end position="473"/>
    </location>
</feature>
<feature type="domain" description="Cyclin-like" evidence="4">
    <location>
        <begin position="479"/>
        <end position="560"/>
    </location>
</feature>
<sequence>MVFHATRITKPHLARASMRPAKSNQDKENIPTTKSETVGESSDGQRAKPLVSAQARTATILSSQHHKVLTTHSSNRAASRADINSTHTRSGCTVSRKPVKQQGQLSAAKKETSSLKPGSGRGVGSRTIAIVTTVASTRITNTGNRDSFGIDKLEIYDDATASSRPPQAESANGSVLPRSVHTADTSGSSTGTHNPPDGTVVRKLFSRTVPNPILVERQRLAAATTRKLVSSQPTAIAARDPQTQVQEQVKDSECRGSTVATLTLDDTGGIQKQKELKRTRVETDDGKDAPAAVGTATSAHEAQPKSDKRLKVEEFQPDQDLQTFDLSLEGEYSADIFAYLREMEILLAPSIGYLERRPDAFWINRQYYVNKLAGIHGRMQSNLETLFLAVNIFDRILSKKQLQPRRTHNNAVMALTCLLIASKFEERNIYANIFMFIRFTDFFDDQYPDNDIDARAFRECEQDLLLMLDYRLGWPGPLSFLRRCSRVDESEFTARTIAKFVLEVILNHHAFLVYKPSIQAAAAMYIGRFMLGRKTWSQTMMKYSGYTLQELEPAIMDVISFLKDPIVTTTFAYKKYSTRTYSRISAFVIEWAIDSSFSSVVQRTVTLPGSSATTNSSSNSGSSGL</sequence>
<gene>
    <name evidence="6" type="ORF">BGZ70_003255</name>
</gene>
<feature type="compositionally biased region" description="Polar residues" evidence="3">
    <location>
        <begin position="161"/>
        <end position="173"/>
    </location>
</feature>
<protein>
    <recommendedName>
        <fullName evidence="8">Cyclin N-terminal domain-containing protein</fullName>
    </recommendedName>
</protein>
<dbReference type="AlphaFoldDB" id="A0A9P6IT95"/>
<comment type="caution">
    <text evidence="6">The sequence shown here is derived from an EMBL/GenBank/DDBJ whole genome shotgun (WGS) entry which is preliminary data.</text>
</comment>
<evidence type="ECO:0000313" key="7">
    <source>
        <dbReference type="Proteomes" id="UP000738359"/>
    </source>
</evidence>
<dbReference type="EMBL" id="JAAAHY010001860">
    <property type="protein sequence ID" value="KAF9946377.1"/>
    <property type="molecule type" value="Genomic_DNA"/>
</dbReference>
<evidence type="ECO:0000259" key="5">
    <source>
        <dbReference type="SMART" id="SM01332"/>
    </source>
</evidence>
<dbReference type="SUPFAM" id="SSF47954">
    <property type="entry name" value="Cyclin-like"/>
    <property type="match status" value="2"/>
</dbReference>
<feature type="compositionally biased region" description="Polar residues" evidence="3">
    <location>
        <begin position="182"/>
        <end position="193"/>
    </location>
</feature>
<dbReference type="PANTHER" id="PTHR10177">
    <property type="entry name" value="CYCLINS"/>
    <property type="match status" value="1"/>
</dbReference>
<dbReference type="InterPro" id="IPR004367">
    <property type="entry name" value="Cyclin_C-dom"/>
</dbReference>
<feature type="region of interest" description="Disordered" evidence="3">
    <location>
        <begin position="274"/>
        <end position="307"/>
    </location>
</feature>
<evidence type="ECO:0000256" key="2">
    <source>
        <dbReference type="RuleBase" id="RU000383"/>
    </source>
</evidence>
<dbReference type="OrthoDB" id="5590282at2759"/>
<feature type="compositionally biased region" description="Polar residues" evidence="3">
    <location>
        <begin position="70"/>
        <end position="93"/>
    </location>
</feature>
<dbReference type="InterPro" id="IPR013763">
    <property type="entry name" value="Cyclin-like_dom"/>
</dbReference>
<dbReference type="Proteomes" id="UP000738359">
    <property type="component" value="Unassembled WGS sequence"/>
</dbReference>
<dbReference type="Gene3D" id="1.10.472.10">
    <property type="entry name" value="Cyclin-like"/>
    <property type="match status" value="2"/>
</dbReference>
<dbReference type="InterPro" id="IPR039361">
    <property type="entry name" value="Cyclin"/>
</dbReference>
<evidence type="ECO:0000256" key="3">
    <source>
        <dbReference type="SAM" id="MobiDB-lite"/>
    </source>
</evidence>
<accession>A0A9P6IT95</accession>
<dbReference type="Pfam" id="PF00134">
    <property type="entry name" value="Cyclin_N"/>
    <property type="match status" value="1"/>
</dbReference>
<dbReference type="Pfam" id="PF02984">
    <property type="entry name" value="Cyclin_C"/>
    <property type="match status" value="1"/>
</dbReference>
<comment type="similarity">
    <text evidence="2">Belongs to the cyclin family.</text>
</comment>
<feature type="compositionally biased region" description="Polar residues" evidence="3">
    <location>
        <begin position="30"/>
        <end position="44"/>
    </location>
</feature>
<reference evidence="6" key="1">
    <citation type="journal article" date="2020" name="Fungal Divers.">
        <title>Resolving the Mortierellaceae phylogeny through synthesis of multi-gene phylogenetics and phylogenomics.</title>
        <authorList>
            <person name="Vandepol N."/>
            <person name="Liber J."/>
            <person name="Desiro A."/>
            <person name="Na H."/>
            <person name="Kennedy M."/>
            <person name="Barry K."/>
            <person name="Grigoriev I.V."/>
            <person name="Miller A.N."/>
            <person name="O'Donnell K."/>
            <person name="Stajich J.E."/>
            <person name="Bonito G."/>
        </authorList>
    </citation>
    <scope>NUCLEOTIDE SEQUENCE</scope>
    <source>
        <strain evidence="6">CK1249</strain>
    </source>
</reference>
<feature type="domain" description="Cyclin C-terminal" evidence="5">
    <location>
        <begin position="475"/>
        <end position="590"/>
    </location>
</feature>
<dbReference type="InterPro" id="IPR006671">
    <property type="entry name" value="Cyclin_N"/>
</dbReference>
<keyword evidence="1 2" id="KW-0195">Cyclin</keyword>
<evidence type="ECO:0000259" key="4">
    <source>
        <dbReference type="SMART" id="SM00385"/>
    </source>
</evidence>
<dbReference type="InterPro" id="IPR036915">
    <property type="entry name" value="Cyclin-like_sf"/>
</dbReference>
<proteinExistence type="inferred from homology"/>
<evidence type="ECO:0008006" key="8">
    <source>
        <dbReference type="Google" id="ProtNLM"/>
    </source>
</evidence>
<dbReference type="SMART" id="SM00385">
    <property type="entry name" value="CYCLIN"/>
    <property type="match status" value="2"/>
</dbReference>
<dbReference type="SMART" id="SM01332">
    <property type="entry name" value="Cyclin_C"/>
    <property type="match status" value="1"/>
</dbReference>
<organism evidence="6 7">
    <name type="scientific">Mortierella alpina</name>
    <name type="common">Oleaginous fungus</name>
    <name type="synonym">Mortierella renispora</name>
    <dbReference type="NCBI Taxonomy" id="64518"/>
    <lineage>
        <taxon>Eukaryota</taxon>
        <taxon>Fungi</taxon>
        <taxon>Fungi incertae sedis</taxon>
        <taxon>Mucoromycota</taxon>
        <taxon>Mortierellomycotina</taxon>
        <taxon>Mortierellomycetes</taxon>
        <taxon>Mortierellales</taxon>
        <taxon>Mortierellaceae</taxon>
        <taxon>Mortierella</taxon>
    </lineage>
</organism>
<feature type="compositionally biased region" description="Basic and acidic residues" evidence="3">
    <location>
        <begin position="274"/>
        <end position="288"/>
    </location>
</feature>
<feature type="region of interest" description="Disordered" evidence="3">
    <location>
        <begin position="1"/>
        <end position="47"/>
    </location>
</feature>
<feature type="region of interest" description="Disordered" evidence="3">
    <location>
        <begin position="65"/>
        <end position="124"/>
    </location>
</feature>
<evidence type="ECO:0000256" key="1">
    <source>
        <dbReference type="ARBA" id="ARBA00023127"/>
    </source>
</evidence>